<dbReference type="InterPro" id="IPR052921">
    <property type="entry name" value="GPCR1_Superfamily_Member"/>
</dbReference>
<feature type="transmembrane region" description="Helical" evidence="1">
    <location>
        <begin position="98"/>
        <end position="120"/>
    </location>
</feature>
<reference evidence="2" key="1">
    <citation type="submission" date="2023-08" db="EMBL/GenBank/DDBJ databases">
        <authorList>
            <person name="Alioto T."/>
            <person name="Alioto T."/>
            <person name="Gomez Garrido J."/>
        </authorList>
    </citation>
    <scope>NUCLEOTIDE SEQUENCE</scope>
</reference>
<evidence type="ECO:0000256" key="1">
    <source>
        <dbReference type="SAM" id="Phobius"/>
    </source>
</evidence>
<protein>
    <submittedName>
        <fullName evidence="2">Odorant receptor 131-2-like</fullName>
    </submittedName>
</protein>
<keyword evidence="3" id="KW-1185">Reference proteome</keyword>
<evidence type="ECO:0000313" key="3">
    <source>
        <dbReference type="Proteomes" id="UP001178508"/>
    </source>
</evidence>
<keyword evidence="1" id="KW-0812">Transmembrane</keyword>
<keyword evidence="1" id="KW-0472">Membrane</keyword>
<keyword evidence="1" id="KW-1133">Transmembrane helix</keyword>
<accession>A0AAV1FT34</accession>
<name>A0AAV1FT34_XYRNO</name>
<proteinExistence type="predicted"/>
<dbReference type="Gene3D" id="1.20.1070.10">
    <property type="entry name" value="Rhodopsin 7-helix transmembrane proteins"/>
    <property type="match status" value="1"/>
</dbReference>
<dbReference type="EMBL" id="OY660872">
    <property type="protein sequence ID" value="CAJ1063684.1"/>
    <property type="molecule type" value="Genomic_DNA"/>
</dbReference>
<dbReference type="PANTHER" id="PTHR26451:SF866">
    <property type="entry name" value="ODORANT RECEPTOR-RELATED"/>
    <property type="match status" value="1"/>
</dbReference>
<gene>
    <name evidence="2" type="ORF">XNOV1_A000636</name>
</gene>
<dbReference type="SUPFAM" id="SSF81321">
    <property type="entry name" value="Family A G protein-coupled receptor-like"/>
    <property type="match status" value="1"/>
</dbReference>
<dbReference type="GO" id="GO:0004984">
    <property type="term" value="F:olfactory receptor activity"/>
    <property type="evidence" value="ECO:0007669"/>
    <property type="project" value="TreeGrafter"/>
</dbReference>
<dbReference type="PANTHER" id="PTHR26451">
    <property type="entry name" value="G_PROTEIN_RECEP_F1_2 DOMAIN-CONTAINING PROTEIN"/>
    <property type="match status" value="1"/>
</dbReference>
<dbReference type="Proteomes" id="UP001178508">
    <property type="component" value="Chromosome 9"/>
</dbReference>
<dbReference type="GO" id="GO:0016020">
    <property type="term" value="C:membrane"/>
    <property type="evidence" value="ECO:0007669"/>
    <property type="project" value="TreeGrafter"/>
</dbReference>
<feature type="transmembrane region" description="Helical" evidence="1">
    <location>
        <begin position="63"/>
        <end position="86"/>
    </location>
</feature>
<feature type="transmembrane region" description="Helical" evidence="1">
    <location>
        <begin position="22"/>
        <end position="42"/>
    </location>
</feature>
<dbReference type="GO" id="GO:0005549">
    <property type="term" value="F:odorant binding"/>
    <property type="evidence" value="ECO:0007669"/>
    <property type="project" value="TreeGrafter"/>
</dbReference>
<evidence type="ECO:0000313" key="2">
    <source>
        <dbReference type="EMBL" id="CAJ1063684.1"/>
    </source>
</evidence>
<dbReference type="AlphaFoldDB" id="A0AAV1FT34"/>
<organism evidence="2 3">
    <name type="scientific">Xyrichtys novacula</name>
    <name type="common">Pearly razorfish</name>
    <name type="synonym">Hemipteronotus novacula</name>
    <dbReference type="NCBI Taxonomy" id="13765"/>
    <lineage>
        <taxon>Eukaryota</taxon>
        <taxon>Metazoa</taxon>
        <taxon>Chordata</taxon>
        <taxon>Craniata</taxon>
        <taxon>Vertebrata</taxon>
        <taxon>Euteleostomi</taxon>
        <taxon>Actinopterygii</taxon>
        <taxon>Neopterygii</taxon>
        <taxon>Teleostei</taxon>
        <taxon>Neoteleostei</taxon>
        <taxon>Acanthomorphata</taxon>
        <taxon>Eupercaria</taxon>
        <taxon>Labriformes</taxon>
        <taxon>Labridae</taxon>
        <taxon>Xyrichtys</taxon>
    </lineage>
</organism>
<sequence>MKTHCNILLLSLVPESHIYDTVYNTVLFVFAGVAVIFSYISVMIAARSASADKASTQKARDTLLLHLIQLCLILLSTVHSTLIVNISQVVSRLVFIRIMNVFYIFITILPKCLSALIYVLRDHTIRPVFFKYLFCQFGVSSLKD</sequence>
<keyword evidence="2" id="KW-0675">Receptor</keyword>